<keyword evidence="4" id="KW-1185">Reference proteome</keyword>
<evidence type="ECO:0000313" key="3">
    <source>
        <dbReference type="EMBL" id="ADC88824.1"/>
    </source>
</evidence>
<name>D3SNT7_THEAH</name>
<dbReference type="STRING" id="638303.Thal_0188"/>
<organism evidence="3 4">
    <name type="scientific">Thermocrinis albus (strain DSM 14484 / JCM 11386 / HI 11/12)</name>
    <dbReference type="NCBI Taxonomy" id="638303"/>
    <lineage>
        <taxon>Bacteria</taxon>
        <taxon>Pseudomonadati</taxon>
        <taxon>Aquificota</taxon>
        <taxon>Aquificia</taxon>
        <taxon>Aquificales</taxon>
        <taxon>Aquificaceae</taxon>
        <taxon>Thermocrinis</taxon>
    </lineage>
</organism>
<reference evidence="4" key="1">
    <citation type="journal article" date="2010" name="Stand. Genomic Sci.">
        <title>Complete genome sequence of Thermocrinis albus type strain (HI 11/12T).</title>
        <authorList>
            <person name="Wirth R."/>
            <person name="Sikorski J."/>
            <person name="Brambilla E."/>
            <person name="Misra M."/>
            <person name="Lapidus A."/>
            <person name="Copeland A."/>
            <person name="Nolan M."/>
            <person name="Lucas S."/>
            <person name="Chen F."/>
            <person name="Tice H."/>
            <person name="Cheng J.F."/>
            <person name="Han C."/>
            <person name="Detter J.C."/>
            <person name="Tapia R."/>
            <person name="Bruce D."/>
            <person name="Goodwin L."/>
            <person name="Pitluck S."/>
            <person name="Pati A."/>
            <person name="Anderson I."/>
            <person name="Ivanova N."/>
            <person name="Mavromatis K."/>
            <person name="Mikhailova N."/>
            <person name="Chen A."/>
            <person name="Palaniappan K."/>
            <person name="Bilek Y."/>
            <person name="Hader T."/>
            <person name="Land M."/>
            <person name="Hauser L."/>
            <person name="Chang Y.J."/>
            <person name="Jeffries C.D."/>
            <person name="Tindall B.J."/>
            <person name="Rohde M."/>
            <person name="Goker M."/>
            <person name="Bristow J."/>
            <person name="Eisen J.A."/>
            <person name="Markowitz V."/>
            <person name="Hugenholtz P."/>
            <person name="Kyrpides N.C."/>
            <person name="Klenk H.P."/>
        </authorList>
    </citation>
    <scope>NUCLEOTIDE SEQUENCE [LARGE SCALE GENOMIC DNA]</scope>
    <source>
        <strain evidence="4">DSM 14484 / JCM 11386 / HI 11/12</strain>
    </source>
</reference>
<dbReference type="Proteomes" id="UP000002043">
    <property type="component" value="Chromosome"/>
</dbReference>
<dbReference type="HAMAP" id="MF_00634">
    <property type="entry name" value="UPF0235"/>
    <property type="match status" value="1"/>
</dbReference>
<evidence type="ECO:0000313" key="4">
    <source>
        <dbReference type="Proteomes" id="UP000002043"/>
    </source>
</evidence>
<dbReference type="KEGG" id="tal:Thal_0188"/>
<dbReference type="SMART" id="SM01152">
    <property type="entry name" value="DUF167"/>
    <property type="match status" value="1"/>
</dbReference>
<dbReference type="EMBL" id="CP001931">
    <property type="protein sequence ID" value="ADC88824.1"/>
    <property type="molecule type" value="Genomic_DNA"/>
</dbReference>
<dbReference type="InterPro" id="IPR036591">
    <property type="entry name" value="YggU-like_sf"/>
</dbReference>
<evidence type="ECO:0000256" key="1">
    <source>
        <dbReference type="ARBA" id="ARBA00010364"/>
    </source>
</evidence>
<evidence type="ECO:0000256" key="2">
    <source>
        <dbReference type="HAMAP-Rule" id="MF_00634"/>
    </source>
</evidence>
<dbReference type="SUPFAM" id="SSF69786">
    <property type="entry name" value="YggU-like"/>
    <property type="match status" value="1"/>
</dbReference>
<dbReference type="Gene3D" id="3.30.1200.10">
    <property type="entry name" value="YggU-like"/>
    <property type="match status" value="1"/>
</dbReference>
<sequence>MIMIVIHVKAKPKASKEYVKELSPNFYEVAVKEPPEDGKANERILELLSKHLKVPKSRIKLLRGTSSRIKVFCISQL</sequence>
<protein>
    <recommendedName>
        <fullName evidence="2">UPF0235 protein Thal_0188</fullName>
    </recommendedName>
</protein>
<accession>D3SNT7</accession>
<dbReference type="RefSeq" id="WP_012991231.1">
    <property type="nucleotide sequence ID" value="NC_013894.1"/>
</dbReference>
<dbReference type="HOGENOM" id="CLU_130694_5_3_0"/>
<dbReference type="eggNOG" id="COG1872">
    <property type="taxonomic scope" value="Bacteria"/>
</dbReference>
<dbReference type="NCBIfam" id="TIGR00251">
    <property type="entry name" value="DUF167 family protein"/>
    <property type="match status" value="1"/>
</dbReference>
<dbReference type="InterPro" id="IPR003746">
    <property type="entry name" value="DUF167"/>
</dbReference>
<dbReference type="GO" id="GO:0005737">
    <property type="term" value="C:cytoplasm"/>
    <property type="evidence" value="ECO:0007669"/>
    <property type="project" value="TreeGrafter"/>
</dbReference>
<comment type="similarity">
    <text evidence="1 2">Belongs to the UPF0235 family.</text>
</comment>
<dbReference type="Pfam" id="PF02594">
    <property type="entry name" value="DUF167"/>
    <property type="match status" value="1"/>
</dbReference>
<dbReference type="AlphaFoldDB" id="D3SNT7"/>
<dbReference type="PANTHER" id="PTHR13420:SF7">
    <property type="entry name" value="UPF0235 PROTEIN C15ORF40"/>
    <property type="match status" value="1"/>
</dbReference>
<dbReference type="PANTHER" id="PTHR13420">
    <property type="entry name" value="UPF0235 PROTEIN C15ORF40"/>
    <property type="match status" value="1"/>
</dbReference>
<gene>
    <name evidence="3" type="ordered locus">Thal_0188</name>
</gene>
<proteinExistence type="inferred from homology"/>